<keyword evidence="2" id="KW-1185">Reference proteome</keyword>
<sequence>MPFCVHSANLDAIGHGPALVRQAGFRVDNAPIGLLVSAHLSYLAPIFSRSTPSFDLDVGDARSQEQQIGF</sequence>
<proteinExistence type="predicted"/>
<dbReference type="EMBL" id="SGPL01000671">
    <property type="protein sequence ID" value="THH08823.1"/>
    <property type="molecule type" value="Genomic_DNA"/>
</dbReference>
<accession>A0A4V3XD95</accession>
<dbReference type="Proteomes" id="UP000310158">
    <property type="component" value="Unassembled WGS sequence"/>
</dbReference>
<organism evidence="1 2">
    <name type="scientific">Bondarzewia mesenterica</name>
    <dbReference type="NCBI Taxonomy" id="1095465"/>
    <lineage>
        <taxon>Eukaryota</taxon>
        <taxon>Fungi</taxon>
        <taxon>Dikarya</taxon>
        <taxon>Basidiomycota</taxon>
        <taxon>Agaricomycotina</taxon>
        <taxon>Agaricomycetes</taxon>
        <taxon>Russulales</taxon>
        <taxon>Bondarzewiaceae</taxon>
        <taxon>Bondarzewia</taxon>
    </lineage>
</organism>
<comment type="caution">
    <text evidence="1">The sequence shown here is derived from an EMBL/GenBank/DDBJ whole genome shotgun (WGS) entry which is preliminary data.</text>
</comment>
<dbReference type="AlphaFoldDB" id="A0A4V3XD95"/>
<evidence type="ECO:0000313" key="1">
    <source>
        <dbReference type="EMBL" id="THH08823.1"/>
    </source>
</evidence>
<name>A0A4V3XD95_9AGAM</name>
<protein>
    <submittedName>
        <fullName evidence="1">Uncharacterized protein</fullName>
    </submittedName>
</protein>
<evidence type="ECO:0000313" key="2">
    <source>
        <dbReference type="Proteomes" id="UP000310158"/>
    </source>
</evidence>
<reference evidence="1 2" key="1">
    <citation type="submission" date="2019-02" db="EMBL/GenBank/DDBJ databases">
        <title>Genome sequencing of the rare red list fungi Bondarzewia mesenterica.</title>
        <authorList>
            <person name="Buettner E."/>
            <person name="Kellner H."/>
        </authorList>
    </citation>
    <scope>NUCLEOTIDE SEQUENCE [LARGE SCALE GENOMIC DNA]</scope>
    <source>
        <strain evidence="1 2">DSM 108281</strain>
    </source>
</reference>
<gene>
    <name evidence="1" type="ORF">EW146_g8866</name>
</gene>